<name>A0ABU3C620_9FLAO</name>
<dbReference type="Gene3D" id="3.90.180.10">
    <property type="entry name" value="Medium-chain alcohol dehydrogenases, catalytic domain"/>
    <property type="match status" value="1"/>
</dbReference>
<sequence length="337" mass="37615">MKAVGFKKSLPIEEENSFIEFETDKPTPGENDLLVKIEAVSVNPVDYKVRQSAAKEKELESPKIIGWDAAGVVEAVGEKVKNFRKGDEVFYAGVINRPGCNAEYQVVDERSVGHKPQNLSWEEAAAMPLTSLTAWECIFERLKIAENSGMGKTILVIGGAGGVGSIGIQLLKKLTQMKVIATASREETEKWSREKGADVVVNHKNLLKEMKKAGFDEVDYILNFSNTELHWEAMAELIKPQGHICSIVETSEPVDLNKLKNKSVAFHWELMFTRPTLKTDDMHEQHEILERLSSLLEEGVLESTINDTFQGLSAETFKKVHKLQESGKSIGKNVIKF</sequence>
<evidence type="ECO:0000256" key="1">
    <source>
        <dbReference type="ARBA" id="ARBA00004496"/>
    </source>
</evidence>
<dbReference type="SUPFAM" id="SSF50129">
    <property type="entry name" value="GroES-like"/>
    <property type="match status" value="1"/>
</dbReference>
<dbReference type="InterPro" id="IPR011032">
    <property type="entry name" value="GroES-like_sf"/>
</dbReference>
<keyword evidence="4" id="KW-0963">Cytoplasm</keyword>
<dbReference type="PANTHER" id="PTHR44154">
    <property type="entry name" value="QUINONE OXIDOREDUCTASE"/>
    <property type="match status" value="1"/>
</dbReference>
<comment type="subcellular location">
    <subcellularLocation>
        <location evidence="1">Cytoplasm</location>
    </subcellularLocation>
</comment>
<dbReference type="SUPFAM" id="SSF51735">
    <property type="entry name" value="NAD(P)-binding Rossmann-fold domains"/>
    <property type="match status" value="1"/>
</dbReference>
<keyword evidence="8" id="KW-0862">Zinc</keyword>
<dbReference type="InterPro" id="IPR002364">
    <property type="entry name" value="Quin_OxRdtase/zeta-crystal_CS"/>
</dbReference>
<gene>
    <name evidence="10" type="ORF">RM553_03020</name>
</gene>
<dbReference type="InterPro" id="IPR013149">
    <property type="entry name" value="ADH-like_C"/>
</dbReference>
<evidence type="ECO:0000256" key="7">
    <source>
        <dbReference type="ARBA" id="ARBA00022990"/>
    </source>
</evidence>
<reference evidence="10 11" key="1">
    <citation type="submission" date="2023-09" db="EMBL/GenBank/DDBJ databases">
        <authorList>
            <person name="Rey-Velasco X."/>
        </authorList>
    </citation>
    <scope>NUCLEOTIDE SEQUENCE [LARGE SCALE GENOMIC DNA]</scope>
    <source>
        <strain evidence="10 11">F363</strain>
    </source>
</reference>
<evidence type="ECO:0000256" key="5">
    <source>
        <dbReference type="ARBA" id="ARBA00022857"/>
    </source>
</evidence>
<comment type="subunit">
    <text evidence="3">Homotetramer.</text>
</comment>
<evidence type="ECO:0000256" key="3">
    <source>
        <dbReference type="ARBA" id="ARBA00011881"/>
    </source>
</evidence>
<evidence type="ECO:0000256" key="4">
    <source>
        <dbReference type="ARBA" id="ARBA00022490"/>
    </source>
</evidence>
<keyword evidence="7" id="KW-0007">Acetylation</keyword>
<keyword evidence="5" id="KW-0521">NADP</keyword>
<dbReference type="PROSITE" id="PS01162">
    <property type="entry name" value="QOR_ZETA_CRYSTAL"/>
    <property type="match status" value="1"/>
</dbReference>
<organism evidence="10 11">
    <name type="scientific">Autumnicola tepida</name>
    <dbReference type="NCBI Taxonomy" id="3075595"/>
    <lineage>
        <taxon>Bacteria</taxon>
        <taxon>Pseudomonadati</taxon>
        <taxon>Bacteroidota</taxon>
        <taxon>Flavobacteriia</taxon>
        <taxon>Flavobacteriales</taxon>
        <taxon>Flavobacteriaceae</taxon>
        <taxon>Autumnicola</taxon>
    </lineage>
</organism>
<comment type="similarity">
    <text evidence="2 8">Belongs to the zinc-containing alcohol dehydrogenase family. Quinone oxidoreductase subfamily.</text>
</comment>
<dbReference type="SMART" id="SM00829">
    <property type="entry name" value="PKS_ER"/>
    <property type="match status" value="1"/>
</dbReference>
<dbReference type="Gene3D" id="3.40.50.720">
    <property type="entry name" value="NAD(P)-binding Rossmann-like Domain"/>
    <property type="match status" value="1"/>
</dbReference>
<dbReference type="NCBIfam" id="TIGR02817">
    <property type="entry name" value="adh_fam_1"/>
    <property type="match status" value="1"/>
</dbReference>
<dbReference type="InterPro" id="IPR051603">
    <property type="entry name" value="Zinc-ADH_QOR/CCCR"/>
</dbReference>
<proteinExistence type="inferred from homology"/>
<dbReference type="InterPro" id="IPR036291">
    <property type="entry name" value="NAD(P)-bd_dom_sf"/>
</dbReference>
<evidence type="ECO:0000256" key="6">
    <source>
        <dbReference type="ARBA" id="ARBA00022884"/>
    </source>
</evidence>
<dbReference type="EMBL" id="JAVRHQ010000002">
    <property type="protein sequence ID" value="MDT0641795.1"/>
    <property type="molecule type" value="Genomic_DNA"/>
</dbReference>
<keyword evidence="6" id="KW-0694">RNA-binding</keyword>
<protein>
    <recommendedName>
        <fullName evidence="8">Zinc-type alcohol dehydrogenase-like protein</fullName>
    </recommendedName>
</protein>
<evidence type="ECO:0000256" key="2">
    <source>
        <dbReference type="ARBA" id="ARBA00010371"/>
    </source>
</evidence>
<dbReference type="RefSeq" id="WP_311533503.1">
    <property type="nucleotide sequence ID" value="NZ_JAVRHQ010000002.1"/>
</dbReference>
<dbReference type="PANTHER" id="PTHR44154:SF1">
    <property type="entry name" value="QUINONE OXIDOREDUCTASE"/>
    <property type="match status" value="1"/>
</dbReference>
<evidence type="ECO:0000313" key="11">
    <source>
        <dbReference type="Proteomes" id="UP001262889"/>
    </source>
</evidence>
<evidence type="ECO:0000313" key="10">
    <source>
        <dbReference type="EMBL" id="MDT0641795.1"/>
    </source>
</evidence>
<dbReference type="InterPro" id="IPR014182">
    <property type="entry name" value="ADH_Zn_typ-1"/>
</dbReference>
<dbReference type="InterPro" id="IPR013154">
    <property type="entry name" value="ADH-like_N"/>
</dbReference>
<evidence type="ECO:0000259" key="9">
    <source>
        <dbReference type="SMART" id="SM00829"/>
    </source>
</evidence>
<keyword evidence="8" id="KW-0479">Metal-binding</keyword>
<evidence type="ECO:0000256" key="8">
    <source>
        <dbReference type="RuleBase" id="RU364000"/>
    </source>
</evidence>
<feature type="domain" description="Enoyl reductase (ER)" evidence="9">
    <location>
        <begin position="16"/>
        <end position="335"/>
    </location>
</feature>
<accession>A0ABU3C620</accession>
<dbReference type="Pfam" id="PF08240">
    <property type="entry name" value="ADH_N"/>
    <property type="match status" value="1"/>
</dbReference>
<keyword evidence="8" id="KW-0560">Oxidoreductase</keyword>
<dbReference type="CDD" id="cd08252">
    <property type="entry name" value="AL_MDR"/>
    <property type="match status" value="1"/>
</dbReference>
<dbReference type="Proteomes" id="UP001262889">
    <property type="component" value="Unassembled WGS sequence"/>
</dbReference>
<keyword evidence="11" id="KW-1185">Reference proteome</keyword>
<comment type="caution">
    <text evidence="10">The sequence shown here is derived from an EMBL/GenBank/DDBJ whole genome shotgun (WGS) entry which is preliminary data.</text>
</comment>
<dbReference type="InterPro" id="IPR020843">
    <property type="entry name" value="ER"/>
</dbReference>
<dbReference type="Pfam" id="PF00107">
    <property type="entry name" value="ADH_zinc_N"/>
    <property type="match status" value="1"/>
</dbReference>